<sequence>MRSQATYDGSGAVIVMDAPKELGGCIVGIMGIVGRSMDIDIPGVTATITKDMANAARR</sequence>
<comment type="caution">
    <text evidence="1">The sequence shown here is derived from an EMBL/GenBank/DDBJ whole genome shotgun (WGS) entry which is preliminary data.</text>
</comment>
<dbReference type="EMBL" id="JAOBTW010000009">
    <property type="protein sequence ID" value="MDZ7282282.1"/>
    <property type="molecule type" value="Genomic_DNA"/>
</dbReference>
<gene>
    <name evidence="1" type="ORF">N4G62_09610</name>
</gene>
<dbReference type="InterPro" id="IPR036102">
    <property type="entry name" value="OsmC/Ohrsf"/>
</dbReference>
<proteinExistence type="predicted"/>
<evidence type="ECO:0000313" key="2">
    <source>
        <dbReference type="Proteomes" id="UP001292182"/>
    </source>
</evidence>
<keyword evidence="2" id="KW-1185">Reference proteome</keyword>
<dbReference type="SUPFAM" id="SSF82784">
    <property type="entry name" value="OsmC-like"/>
    <property type="match status" value="1"/>
</dbReference>
<name>A0ABU5LQR8_9SPHN</name>
<accession>A0ABU5LQR8</accession>
<organism evidence="1 2">
    <name type="scientific">Sphingomonas sanguinis</name>
    <dbReference type="NCBI Taxonomy" id="33051"/>
    <lineage>
        <taxon>Bacteria</taxon>
        <taxon>Pseudomonadati</taxon>
        <taxon>Pseudomonadota</taxon>
        <taxon>Alphaproteobacteria</taxon>
        <taxon>Sphingomonadales</taxon>
        <taxon>Sphingomonadaceae</taxon>
        <taxon>Sphingomonas</taxon>
    </lineage>
</organism>
<reference evidence="2" key="1">
    <citation type="submission" date="2023-07" db="EMBL/GenBank/DDBJ databases">
        <title>Whole genome sequence analysis of rice epiphytic Sphingomonas sanguinis OsEp_Plm_15B2.</title>
        <authorList>
            <person name="Sahu K.P."/>
            <person name="Asharani P."/>
            <person name="Reddy B."/>
            <person name="Kumar A."/>
        </authorList>
    </citation>
    <scope>NUCLEOTIDE SEQUENCE [LARGE SCALE GENOMIC DNA]</scope>
    <source>
        <strain evidence="2">OsEp_Plm_15B2</strain>
    </source>
</reference>
<evidence type="ECO:0000313" key="1">
    <source>
        <dbReference type="EMBL" id="MDZ7282282.1"/>
    </source>
</evidence>
<protein>
    <submittedName>
        <fullName evidence="1">Uncharacterized protein</fullName>
    </submittedName>
</protein>
<dbReference type="Proteomes" id="UP001292182">
    <property type="component" value="Unassembled WGS sequence"/>
</dbReference>